<evidence type="ECO:0000256" key="1">
    <source>
        <dbReference type="SAM" id="Phobius"/>
    </source>
</evidence>
<dbReference type="STRING" id="1776384.GCA_900086585_01115"/>
<gene>
    <name evidence="2" type="ORF">DW099_12720</name>
</gene>
<dbReference type="AlphaFoldDB" id="A0A415E1Q0"/>
<dbReference type="Pfam" id="PF02447">
    <property type="entry name" value="GntP_permease"/>
    <property type="match status" value="1"/>
</dbReference>
<comment type="caution">
    <text evidence="2">The sequence shown here is derived from an EMBL/GenBank/DDBJ whole genome shotgun (WGS) entry which is preliminary data.</text>
</comment>
<evidence type="ECO:0000313" key="2">
    <source>
        <dbReference type="EMBL" id="RHJ87549.1"/>
    </source>
</evidence>
<dbReference type="EMBL" id="QRMS01000003">
    <property type="protein sequence ID" value="RHJ87549.1"/>
    <property type="molecule type" value="Genomic_DNA"/>
</dbReference>
<dbReference type="RefSeq" id="WP_118335936.1">
    <property type="nucleotide sequence ID" value="NZ_AP025567.1"/>
</dbReference>
<name>A0A415E1Q0_9FIRM</name>
<dbReference type="InterPro" id="IPR003474">
    <property type="entry name" value="Glcn_transporter"/>
</dbReference>
<organism evidence="2 3">
    <name type="scientific">Emergencia timonensis</name>
    <dbReference type="NCBI Taxonomy" id="1776384"/>
    <lineage>
        <taxon>Bacteria</taxon>
        <taxon>Bacillati</taxon>
        <taxon>Bacillota</taxon>
        <taxon>Clostridia</taxon>
        <taxon>Peptostreptococcales</taxon>
        <taxon>Anaerovoracaceae</taxon>
        <taxon>Emergencia</taxon>
    </lineage>
</organism>
<keyword evidence="1" id="KW-0472">Membrane</keyword>
<feature type="transmembrane region" description="Helical" evidence="1">
    <location>
        <begin position="106"/>
        <end position="137"/>
    </location>
</feature>
<feature type="transmembrane region" description="Helical" evidence="1">
    <location>
        <begin position="51"/>
        <end position="73"/>
    </location>
</feature>
<keyword evidence="3" id="KW-1185">Reference proteome</keyword>
<dbReference type="GO" id="GO:0015128">
    <property type="term" value="F:gluconate transmembrane transporter activity"/>
    <property type="evidence" value="ECO:0007669"/>
    <property type="project" value="InterPro"/>
</dbReference>
<dbReference type="Proteomes" id="UP000284841">
    <property type="component" value="Unassembled WGS sequence"/>
</dbReference>
<protein>
    <recommendedName>
        <fullName evidence="4">Citrate transporter-like domain-containing protein</fullName>
    </recommendedName>
</protein>
<dbReference type="GO" id="GO:0005886">
    <property type="term" value="C:plasma membrane"/>
    <property type="evidence" value="ECO:0007669"/>
    <property type="project" value="TreeGrafter"/>
</dbReference>
<evidence type="ECO:0000313" key="3">
    <source>
        <dbReference type="Proteomes" id="UP000284841"/>
    </source>
</evidence>
<feature type="transmembrane region" description="Helical" evidence="1">
    <location>
        <begin position="6"/>
        <end position="39"/>
    </location>
</feature>
<keyword evidence="1" id="KW-1133">Transmembrane helix</keyword>
<accession>A0A415E1Q0</accession>
<sequence length="209" mass="22931">MTLGLIGIIIGFCIILFLTFKNVNTIILAPIACVVVAIFNQLNPVEAFTDTYVSGMMSVLGMLLPIILLGTILGKVYTQTGAAESLADGFIKAFVDRAQGENKVRVAVAIIVVLSVLLCLGGIDGFIVLYTTFPIVVRVWKRLNMPRKYIPGMLMCATAASVCPGAPCCTECHSNVYFAYIVNSRSYSRYRCNFNYRSWSLGDNFCSMY</sequence>
<keyword evidence="1" id="KW-0812">Transmembrane</keyword>
<dbReference type="PANTHER" id="PTHR30354:SF7">
    <property type="entry name" value="BLL7963 PROTEIN"/>
    <property type="match status" value="1"/>
</dbReference>
<reference evidence="2 3" key="1">
    <citation type="submission" date="2018-08" db="EMBL/GenBank/DDBJ databases">
        <title>A genome reference for cultivated species of the human gut microbiota.</title>
        <authorList>
            <person name="Zou Y."/>
            <person name="Xue W."/>
            <person name="Luo G."/>
        </authorList>
    </citation>
    <scope>NUCLEOTIDE SEQUENCE [LARGE SCALE GENOMIC DNA]</scope>
    <source>
        <strain evidence="2 3">AM07-24</strain>
    </source>
</reference>
<dbReference type="PANTHER" id="PTHR30354">
    <property type="entry name" value="GNT FAMILY GLUCONATE TRANSPORTER"/>
    <property type="match status" value="1"/>
</dbReference>
<evidence type="ECO:0008006" key="4">
    <source>
        <dbReference type="Google" id="ProtNLM"/>
    </source>
</evidence>
<proteinExistence type="predicted"/>